<evidence type="ECO:0000256" key="2">
    <source>
        <dbReference type="ARBA" id="ARBA00022912"/>
    </source>
</evidence>
<proteinExistence type="predicted"/>
<evidence type="ECO:0000313" key="7">
    <source>
        <dbReference type="Proteomes" id="UP001141327"/>
    </source>
</evidence>
<evidence type="ECO:0000259" key="4">
    <source>
        <dbReference type="PROSITE" id="PS50054"/>
    </source>
</evidence>
<evidence type="ECO:0000259" key="5">
    <source>
        <dbReference type="PROSITE" id="PS50056"/>
    </source>
</evidence>
<dbReference type="InterPro" id="IPR000340">
    <property type="entry name" value="Dual-sp_phosphatase_cat-dom"/>
</dbReference>
<reference evidence="6" key="1">
    <citation type="journal article" date="2022" name="bioRxiv">
        <title>Genomics of Preaxostyla Flagellates Illuminates Evolutionary Transitions and the Path Towards Mitochondrial Loss.</title>
        <authorList>
            <person name="Novak L.V.F."/>
            <person name="Treitli S.C."/>
            <person name="Pyrih J."/>
            <person name="Halakuc P."/>
            <person name="Pipaliya S.V."/>
            <person name="Vacek V."/>
            <person name="Brzon O."/>
            <person name="Soukal P."/>
            <person name="Eme L."/>
            <person name="Dacks J.B."/>
            <person name="Karnkowska A."/>
            <person name="Elias M."/>
            <person name="Hampl V."/>
        </authorList>
    </citation>
    <scope>NUCLEOTIDE SEQUENCE</scope>
    <source>
        <strain evidence="6">RCP-MX</strain>
    </source>
</reference>
<dbReference type="PANTHER" id="PTHR46377:SF1">
    <property type="entry name" value="DUAL SPECIFICITY PROTEIN PHOSPHATASE 19"/>
    <property type="match status" value="1"/>
</dbReference>
<dbReference type="EMBL" id="JAPMOS010000016">
    <property type="protein sequence ID" value="KAJ4459852.1"/>
    <property type="molecule type" value="Genomic_DNA"/>
</dbReference>
<feature type="region of interest" description="Disordered" evidence="3">
    <location>
        <begin position="244"/>
        <end position="287"/>
    </location>
</feature>
<evidence type="ECO:0000256" key="3">
    <source>
        <dbReference type="SAM" id="MobiDB-lite"/>
    </source>
</evidence>
<keyword evidence="7" id="KW-1185">Reference proteome</keyword>
<gene>
    <name evidence="6" type="ORF">PAPYR_3900</name>
</gene>
<evidence type="ECO:0000256" key="1">
    <source>
        <dbReference type="ARBA" id="ARBA00022801"/>
    </source>
</evidence>
<evidence type="ECO:0000313" key="6">
    <source>
        <dbReference type="EMBL" id="KAJ4459852.1"/>
    </source>
</evidence>
<keyword evidence="1" id="KW-0378">Hydrolase</keyword>
<dbReference type="PROSITE" id="PS50054">
    <property type="entry name" value="TYR_PHOSPHATASE_DUAL"/>
    <property type="match status" value="1"/>
</dbReference>
<dbReference type="InterPro" id="IPR016130">
    <property type="entry name" value="Tyr_Pase_AS"/>
</dbReference>
<dbReference type="CDD" id="cd14498">
    <property type="entry name" value="DSP"/>
    <property type="match status" value="1"/>
</dbReference>
<dbReference type="InterPro" id="IPR029021">
    <property type="entry name" value="Prot-tyrosine_phosphatase-like"/>
</dbReference>
<dbReference type="InterPro" id="IPR020422">
    <property type="entry name" value="TYR_PHOSPHATASE_DUAL_dom"/>
</dbReference>
<feature type="compositionally biased region" description="Low complexity" evidence="3">
    <location>
        <begin position="362"/>
        <end position="373"/>
    </location>
</feature>
<feature type="domain" description="Tyrosine-protein phosphatase" evidence="4">
    <location>
        <begin position="13"/>
        <end position="153"/>
    </location>
</feature>
<organism evidence="6 7">
    <name type="scientific">Paratrimastix pyriformis</name>
    <dbReference type="NCBI Taxonomy" id="342808"/>
    <lineage>
        <taxon>Eukaryota</taxon>
        <taxon>Metamonada</taxon>
        <taxon>Preaxostyla</taxon>
        <taxon>Paratrimastigidae</taxon>
        <taxon>Paratrimastix</taxon>
    </lineage>
</organism>
<protein>
    <submittedName>
        <fullName evidence="6">Dual specificity protein phosphatase 22-b</fullName>
    </submittedName>
</protein>
<keyword evidence="2" id="KW-0904">Protein phosphatase</keyword>
<feature type="domain" description="Tyrosine specific protein phosphatases" evidence="5">
    <location>
        <begin position="74"/>
        <end position="132"/>
    </location>
</feature>
<dbReference type="PROSITE" id="PS50056">
    <property type="entry name" value="TYR_PHOSPHATASE_2"/>
    <property type="match status" value="1"/>
</dbReference>
<dbReference type="Proteomes" id="UP001141327">
    <property type="component" value="Unassembled WGS sequence"/>
</dbReference>
<accession>A0ABQ8UKW9</accession>
<dbReference type="SUPFAM" id="SSF52799">
    <property type="entry name" value="(Phosphotyrosine protein) phosphatases II"/>
    <property type="match status" value="1"/>
</dbReference>
<dbReference type="InterPro" id="IPR000387">
    <property type="entry name" value="Tyr_Pase_dom"/>
</dbReference>
<dbReference type="SMART" id="SM00195">
    <property type="entry name" value="DSPc"/>
    <property type="match status" value="1"/>
</dbReference>
<feature type="region of interest" description="Disordered" evidence="3">
    <location>
        <begin position="300"/>
        <end position="409"/>
    </location>
</feature>
<dbReference type="PANTHER" id="PTHR46377">
    <property type="entry name" value="DUAL SPECIFICITY PROTEIN PHOSPHATASE 19"/>
    <property type="match status" value="1"/>
</dbReference>
<sequence>MKKPYVRFSADYNCDEVRPHFFISGYPAAIDIDFLTKLGVTHIFSVLNCGVRQFPGIAYKKITIEDTLSSDLYSHFPAACAWIDSALTTGGTVLVHCAAGISRSSTIVCAYLMFKENATPTAALRSLRQRHPRANPNSAFFQQLAKWRQHLLAARPPAPGAPAAPSLLATEGHPGLASAPSASASLLPFLKAVPPPPLTISSKTLVPPPPNPLAQQQLMQQSLASRFLAARQGLAPSPLSATMKTASAAGCRPARGLTPAPPSRGHAPPTRSLSQSRGPVPHPIASPTLGLHLLYNRVGGPGGAPASSRPHATTTAGQVVSRGGMRRSASEHGPLPAPAASSSARGPPHPPLPGGQFLLGRAATATAGAAKTASRPPLSGPIRTGRSVSSVATGAAPRRPPVARVPLKA</sequence>
<name>A0ABQ8UKW9_9EUKA</name>
<dbReference type="PROSITE" id="PS00383">
    <property type="entry name" value="TYR_PHOSPHATASE_1"/>
    <property type="match status" value="1"/>
</dbReference>
<dbReference type="Pfam" id="PF00782">
    <property type="entry name" value="DSPc"/>
    <property type="match status" value="1"/>
</dbReference>
<comment type="caution">
    <text evidence="6">The sequence shown here is derived from an EMBL/GenBank/DDBJ whole genome shotgun (WGS) entry which is preliminary data.</text>
</comment>
<dbReference type="Gene3D" id="3.90.190.10">
    <property type="entry name" value="Protein tyrosine phosphatase superfamily"/>
    <property type="match status" value="1"/>
</dbReference>